<keyword evidence="14 19" id="KW-1133">Transmembrane helix</keyword>
<evidence type="ECO:0000256" key="1">
    <source>
        <dbReference type="ARBA" id="ARBA00004251"/>
    </source>
</evidence>
<evidence type="ECO:0000256" key="19">
    <source>
        <dbReference type="SAM" id="Phobius"/>
    </source>
</evidence>
<keyword evidence="5" id="KW-1003">Cell membrane</keyword>
<dbReference type="FunFam" id="1.10.510.10:FF:000444">
    <property type="entry name" value="probable L-type lectin-domain containing receptor kinase S.5"/>
    <property type="match status" value="1"/>
</dbReference>
<dbReference type="Gene3D" id="3.30.200.20">
    <property type="entry name" value="Phosphorylase Kinase, domain 1"/>
    <property type="match status" value="1"/>
</dbReference>
<feature type="transmembrane region" description="Helical" evidence="19">
    <location>
        <begin position="294"/>
        <end position="316"/>
    </location>
</feature>
<dbReference type="Gene3D" id="1.10.510.10">
    <property type="entry name" value="Transferase(Phosphotransferase) domain 1"/>
    <property type="match status" value="1"/>
</dbReference>
<dbReference type="InterPro" id="IPR050528">
    <property type="entry name" value="L-type_Lectin-RKs"/>
</dbReference>
<dbReference type="Pfam" id="PF00069">
    <property type="entry name" value="Pkinase"/>
    <property type="match status" value="1"/>
</dbReference>
<comment type="similarity">
    <text evidence="3">In the C-terminal section; belongs to the protein kinase superfamily. Ser/Thr protein kinase family.</text>
</comment>
<feature type="chain" id="PRO_5034158292" description="non-specific serine/threonine protein kinase" evidence="20">
    <location>
        <begin position="29"/>
        <end position="700"/>
    </location>
</feature>
<dbReference type="KEGG" id="pda:120112348"/>
<accession>A0A8B9AKU1</accession>
<dbReference type="InterPro" id="IPR017441">
    <property type="entry name" value="Protein_kinase_ATP_BS"/>
</dbReference>
<evidence type="ECO:0000259" key="21">
    <source>
        <dbReference type="PROSITE" id="PS50011"/>
    </source>
</evidence>
<dbReference type="InterPro" id="IPR019825">
    <property type="entry name" value="Lectin_legB_Mn/Ca_BS"/>
</dbReference>
<keyword evidence="15 19" id="KW-0472">Membrane</keyword>
<evidence type="ECO:0000256" key="11">
    <source>
        <dbReference type="ARBA" id="ARBA00022741"/>
    </source>
</evidence>
<comment type="similarity">
    <text evidence="2">In the N-terminal section; belongs to the leguminous lectin family.</text>
</comment>
<dbReference type="PANTHER" id="PTHR27007">
    <property type="match status" value="1"/>
</dbReference>
<evidence type="ECO:0000256" key="2">
    <source>
        <dbReference type="ARBA" id="ARBA00008536"/>
    </source>
</evidence>
<keyword evidence="13 17" id="KW-0067">ATP-binding</keyword>
<feature type="transmembrane region" description="Helical" evidence="19">
    <location>
        <begin position="546"/>
        <end position="565"/>
    </location>
</feature>
<dbReference type="InterPro" id="IPR008271">
    <property type="entry name" value="Ser/Thr_kinase_AS"/>
</dbReference>
<keyword evidence="16" id="KW-0325">Glycoprotein</keyword>
<proteinExistence type="inferred from homology"/>
<evidence type="ECO:0000256" key="3">
    <source>
        <dbReference type="ARBA" id="ARBA00010217"/>
    </source>
</evidence>
<feature type="compositionally biased region" description="Low complexity" evidence="18">
    <location>
        <begin position="657"/>
        <end position="670"/>
    </location>
</feature>
<dbReference type="InterPro" id="IPR011009">
    <property type="entry name" value="Kinase-like_dom_sf"/>
</dbReference>
<name>A0A8B9AKU1_PHODC</name>
<feature type="region of interest" description="Disordered" evidence="18">
    <location>
        <begin position="653"/>
        <end position="700"/>
    </location>
</feature>
<evidence type="ECO:0000256" key="12">
    <source>
        <dbReference type="ARBA" id="ARBA00022777"/>
    </source>
</evidence>
<dbReference type="GO" id="GO:0004674">
    <property type="term" value="F:protein serine/threonine kinase activity"/>
    <property type="evidence" value="ECO:0007669"/>
    <property type="project" value="UniProtKB-KW"/>
</dbReference>
<evidence type="ECO:0000256" key="13">
    <source>
        <dbReference type="ARBA" id="ARBA00022840"/>
    </source>
</evidence>
<dbReference type="InterPro" id="IPR000719">
    <property type="entry name" value="Prot_kinase_dom"/>
</dbReference>
<reference evidence="22" key="1">
    <citation type="journal article" date="2019" name="Nat. Commun.">
        <title>Genome-wide association mapping of date palm fruit traits.</title>
        <authorList>
            <person name="Hazzouri K.M."/>
            <person name="Gros-Balthazard M."/>
            <person name="Flowers J.M."/>
            <person name="Copetti D."/>
            <person name="Lemansour A."/>
            <person name="Lebrun M."/>
            <person name="Masmoudi K."/>
            <person name="Ferrand S."/>
            <person name="Dhar M.I."/>
            <person name="Fresquez Z.A."/>
            <person name="Rosas U."/>
            <person name="Zhang J."/>
            <person name="Talag J."/>
            <person name="Lee S."/>
            <person name="Kudrna D."/>
            <person name="Powell R.F."/>
            <person name="Leitch I.J."/>
            <person name="Krueger R.R."/>
            <person name="Wing R.A."/>
            <person name="Amiri K.M.A."/>
            <person name="Purugganan M.D."/>
        </authorList>
    </citation>
    <scope>NUCLEOTIDE SEQUENCE [LARGE SCALE GENOMIC DNA]</scope>
    <source>
        <strain evidence="22">cv. Khalas</strain>
    </source>
</reference>
<comment type="subcellular location">
    <subcellularLocation>
        <location evidence="1">Cell membrane</location>
        <topology evidence="1">Single-pass type I membrane protein</topology>
    </subcellularLocation>
</comment>
<keyword evidence="11 17" id="KW-0547">Nucleotide-binding</keyword>
<reference evidence="23" key="2">
    <citation type="submission" date="2025-08" db="UniProtKB">
        <authorList>
            <consortium name="RefSeq"/>
        </authorList>
    </citation>
    <scope>IDENTIFICATION</scope>
    <source>
        <tissue evidence="23">Young leaves</tissue>
    </source>
</reference>
<dbReference type="GO" id="GO:0030246">
    <property type="term" value="F:carbohydrate binding"/>
    <property type="evidence" value="ECO:0007669"/>
    <property type="project" value="UniProtKB-KW"/>
</dbReference>
<keyword evidence="23" id="KW-0675">Receptor</keyword>
<dbReference type="RefSeq" id="XP_038987346.1">
    <property type="nucleotide sequence ID" value="XM_039131418.1"/>
</dbReference>
<keyword evidence="12 23" id="KW-0418">Kinase</keyword>
<dbReference type="PROSITE" id="PS00307">
    <property type="entry name" value="LECTIN_LEGUME_BETA"/>
    <property type="match status" value="1"/>
</dbReference>
<gene>
    <name evidence="23" type="primary">LOC120112348</name>
</gene>
<keyword evidence="6" id="KW-0723">Serine/threonine-protein kinase</keyword>
<dbReference type="SMART" id="SM00220">
    <property type="entry name" value="S_TKc"/>
    <property type="match status" value="1"/>
</dbReference>
<evidence type="ECO:0000256" key="8">
    <source>
        <dbReference type="ARBA" id="ARBA00022692"/>
    </source>
</evidence>
<evidence type="ECO:0000256" key="16">
    <source>
        <dbReference type="ARBA" id="ARBA00023180"/>
    </source>
</evidence>
<evidence type="ECO:0000256" key="14">
    <source>
        <dbReference type="ARBA" id="ARBA00022989"/>
    </source>
</evidence>
<keyword evidence="8 19" id="KW-0812">Transmembrane</keyword>
<evidence type="ECO:0000256" key="17">
    <source>
        <dbReference type="PROSITE-ProRule" id="PRU10141"/>
    </source>
</evidence>
<dbReference type="InterPro" id="IPR013320">
    <property type="entry name" value="ConA-like_dom_sf"/>
</dbReference>
<dbReference type="PROSITE" id="PS00108">
    <property type="entry name" value="PROTEIN_KINASE_ST"/>
    <property type="match status" value="1"/>
</dbReference>
<dbReference type="Proteomes" id="UP000228380">
    <property type="component" value="Chromosome 11"/>
</dbReference>
<evidence type="ECO:0000256" key="4">
    <source>
        <dbReference type="ARBA" id="ARBA00012513"/>
    </source>
</evidence>
<feature type="domain" description="Protein kinase" evidence="21">
    <location>
        <begin position="359"/>
        <end position="644"/>
    </location>
</feature>
<dbReference type="CDD" id="cd06899">
    <property type="entry name" value="lectin_legume_LecRK_Arcelin_ConA"/>
    <property type="match status" value="1"/>
</dbReference>
<protein>
    <recommendedName>
        <fullName evidence="4">non-specific serine/threonine protein kinase</fullName>
        <ecNumber evidence="4">2.7.11.1</ecNumber>
    </recommendedName>
</protein>
<evidence type="ECO:0000256" key="10">
    <source>
        <dbReference type="ARBA" id="ARBA00022734"/>
    </source>
</evidence>
<feature type="binding site" evidence="17">
    <location>
        <position position="390"/>
    </location>
    <ligand>
        <name>ATP</name>
        <dbReference type="ChEBI" id="CHEBI:30616"/>
    </ligand>
</feature>
<evidence type="ECO:0000256" key="9">
    <source>
        <dbReference type="ARBA" id="ARBA00022729"/>
    </source>
</evidence>
<dbReference type="SUPFAM" id="SSF49899">
    <property type="entry name" value="Concanavalin A-like lectins/glucanases"/>
    <property type="match status" value="1"/>
</dbReference>
<dbReference type="GO" id="GO:0005524">
    <property type="term" value="F:ATP binding"/>
    <property type="evidence" value="ECO:0007669"/>
    <property type="project" value="UniProtKB-UniRule"/>
</dbReference>
<evidence type="ECO:0000256" key="18">
    <source>
        <dbReference type="SAM" id="MobiDB-lite"/>
    </source>
</evidence>
<dbReference type="EC" id="2.7.11.1" evidence="4"/>
<evidence type="ECO:0000313" key="23">
    <source>
        <dbReference type="RefSeq" id="XP_038987346.1"/>
    </source>
</evidence>
<keyword evidence="7" id="KW-0808">Transferase</keyword>
<dbReference type="InterPro" id="IPR001220">
    <property type="entry name" value="Legume_lectin_dom"/>
</dbReference>
<keyword evidence="22" id="KW-1185">Reference proteome</keyword>
<dbReference type="Gene3D" id="2.60.120.200">
    <property type="match status" value="1"/>
</dbReference>
<dbReference type="AlphaFoldDB" id="A0A8B9AKU1"/>
<keyword evidence="10" id="KW-0430">Lectin</keyword>
<dbReference type="GO" id="GO:0005886">
    <property type="term" value="C:plasma membrane"/>
    <property type="evidence" value="ECO:0007669"/>
    <property type="project" value="UniProtKB-SubCell"/>
</dbReference>
<keyword evidence="9 20" id="KW-0732">Signal</keyword>
<dbReference type="SUPFAM" id="SSF56112">
    <property type="entry name" value="Protein kinase-like (PK-like)"/>
    <property type="match status" value="1"/>
</dbReference>
<evidence type="ECO:0000256" key="15">
    <source>
        <dbReference type="ARBA" id="ARBA00023136"/>
    </source>
</evidence>
<dbReference type="OrthoDB" id="1913956at2759"/>
<evidence type="ECO:0000256" key="7">
    <source>
        <dbReference type="ARBA" id="ARBA00022679"/>
    </source>
</evidence>
<dbReference type="PROSITE" id="PS00107">
    <property type="entry name" value="PROTEIN_KINASE_ATP"/>
    <property type="match status" value="1"/>
</dbReference>
<organism evidence="22 23">
    <name type="scientific">Phoenix dactylifera</name>
    <name type="common">Date palm</name>
    <dbReference type="NCBI Taxonomy" id="42345"/>
    <lineage>
        <taxon>Eukaryota</taxon>
        <taxon>Viridiplantae</taxon>
        <taxon>Streptophyta</taxon>
        <taxon>Embryophyta</taxon>
        <taxon>Tracheophyta</taxon>
        <taxon>Spermatophyta</taxon>
        <taxon>Magnoliopsida</taxon>
        <taxon>Liliopsida</taxon>
        <taxon>Arecaceae</taxon>
        <taxon>Coryphoideae</taxon>
        <taxon>Phoeniceae</taxon>
        <taxon>Phoenix</taxon>
    </lineage>
</organism>
<evidence type="ECO:0000256" key="6">
    <source>
        <dbReference type="ARBA" id="ARBA00022527"/>
    </source>
</evidence>
<evidence type="ECO:0000313" key="22">
    <source>
        <dbReference type="Proteomes" id="UP000228380"/>
    </source>
</evidence>
<sequence length="700" mass="77434">MTKSPNIHHYLSFLSLLLLLLHLPKARSETNATSSVSYETHVFPYFTGDDGNTNLSIRADASISKGALQITPDSFNVRPYLVNKSGRVFFKDPFKLWEDRDHPLRYVASFNITFSININRPDNKTPGEGLAFVIAPDTANPPPGSDGGYLGLTNATTDGNSSNSFVAVELDTVKESYDPDDNHVGLNLNSVASNITTPLTPLNITIATLGNGINYTVWIDYDGAARHISVYMAVRGRSKPNLAVLNTSLDISNYVRQWSYFGFSASTGITYQLNCVLDWNITVEKLPDDRNPGWWKWYLAGGLVLGALVVAMLLLVARSKRRKRVGVLDRRVLSDKLKSLPGMPREFKFETLKKATNKFDTKMKLGEGGFGEVYMGLLRAENDVTVAVKKFSRASSKGQDDFLAELTIINCLRHKHLVPLRGWCHKNGVLLLVYEYMPNGSLDQHLFGGPSRPLLSWDRRYNILTGVASALHYLHYEYNQMVVHRDIKCSNIMLDSAFDARLGDFGLARALNTDKTSYTDIDVAGTRGYIAPECLLTHKFTRESDVYAFGAVILAVVCGCGPIFANFQPLVDWVWRFHREGRILDAVDPLLGTGYKPEEAERLLLLGLACSHPSPGERPKTQAIVQIISNSAPPPEVPPFKPAFVLPAEAIDEGDTSSRLTSSAGTSSAGEWFRQSLSLDVQEGESDSSSLQGEGIRNQR</sequence>
<evidence type="ECO:0000256" key="20">
    <source>
        <dbReference type="SAM" id="SignalP"/>
    </source>
</evidence>
<dbReference type="GeneID" id="120112348"/>
<dbReference type="Pfam" id="PF00139">
    <property type="entry name" value="Lectin_legB"/>
    <property type="match status" value="1"/>
</dbReference>
<dbReference type="FunFam" id="3.30.200.20:FF:000320">
    <property type="entry name" value="probable L-type lectin-domain containing receptor kinase S.5"/>
    <property type="match status" value="1"/>
</dbReference>
<evidence type="ECO:0000256" key="5">
    <source>
        <dbReference type="ARBA" id="ARBA00022475"/>
    </source>
</evidence>
<feature type="signal peptide" evidence="20">
    <location>
        <begin position="1"/>
        <end position="28"/>
    </location>
</feature>
<dbReference type="PROSITE" id="PS50011">
    <property type="entry name" value="PROTEIN_KINASE_DOM"/>
    <property type="match status" value="1"/>
</dbReference>